<sequence>MNEIKVQKKEGEQSIEQLASKNEKLRAHNEKLERQLKASRQEEQRFQSLFHNAPAGYLVFDQHGQICDANLRFCSMVSIPFKQRRRMNIQDLIQEEDRETFRFMIHQLLNKNQTCSIEARLLSGSGFLHVIITGNRYECPALSASEDSKVLFAGIVTEVSKLKREQQIIKDRSMRDTLTGLYNRTFYNDYLTYHGKADELPFSVAIMDLDRLKMINDSLGHTFGDRAITTVTKVLKKYAKDKYIFARIGGDEIVAFFPDTELAEAEKFLKNAENQVAKYSLSGIRLSFSWGCAVKTNPEQDLHTVLSAAEDMMYRKKFRNNTVKKSETLDVILNALFNRNPNIHKHCLRMSRLLERFGSYLGLEDKRISFLQGLGYVHDIGMASISDEILNKHGRLTQSERREIKRHPETGYRILKSVPDMEKEAQIVLYHHENWDGSGYPYGLSGESIPVESRMVLILDTYDRMKYAPFGRHHFSEAEIVRELERWSGQQFDPFLTGRFIEWLEDSKKQH</sequence>
<evidence type="ECO:0000256" key="1">
    <source>
        <dbReference type="SAM" id="Coils"/>
    </source>
</evidence>
<feature type="domain" description="HD-GYP" evidence="4">
    <location>
        <begin position="321"/>
        <end position="511"/>
    </location>
</feature>
<feature type="coiled-coil region" evidence="1">
    <location>
        <begin position="1"/>
        <end position="49"/>
    </location>
</feature>
<proteinExistence type="predicted"/>
<dbReference type="Proteomes" id="UP000298653">
    <property type="component" value="Chromosome"/>
</dbReference>
<name>A0A4P8IC41_9FIRM</name>
<dbReference type="SMART" id="SM00267">
    <property type="entry name" value="GGDEF"/>
    <property type="match status" value="1"/>
</dbReference>
<evidence type="ECO:0000259" key="4">
    <source>
        <dbReference type="PROSITE" id="PS51832"/>
    </source>
</evidence>
<dbReference type="SMART" id="SM00091">
    <property type="entry name" value="PAS"/>
    <property type="match status" value="1"/>
</dbReference>
<evidence type="ECO:0000313" key="5">
    <source>
        <dbReference type="EMBL" id="QCP35272.1"/>
    </source>
</evidence>
<dbReference type="InterPro" id="IPR029787">
    <property type="entry name" value="Nucleotide_cyclase"/>
</dbReference>
<dbReference type="CDD" id="cd00077">
    <property type="entry name" value="HDc"/>
    <property type="match status" value="1"/>
</dbReference>
<dbReference type="InterPro" id="IPR035965">
    <property type="entry name" value="PAS-like_dom_sf"/>
</dbReference>
<dbReference type="Pfam" id="PF00990">
    <property type="entry name" value="GGDEF"/>
    <property type="match status" value="1"/>
</dbReference>
<evidence type="ECO:0000313" key="6">
    <source>
        <dbReference type="Proteomes" id="UP000298653"/>
    </source>
</evidence>
<dbReference type="NCBIfam" id="TIGR00254">
    <property type="entry name" value="GGDEF"/>
    <property type="match status" value="1"/>
</dbReference>
<dbReference type="Gene3D" id="1.10.3210.10">
    <property type="entry name" value="Hypothetical protein af1432"/>
    <property type="match status" value="1"/>
</dbReference>
<dbReference type="PANTHER" id="PTHR43155:SF2">
    <property type="entry name" value="CYCLIC DI-GMP PHOSPHODIESTERASE PA4108"/>
    <property type="match status" value="1"/>
</dbReference>
<dbReference type="EMBL" id="CP040058">
    <property type="protein sequence ID" value="QCP35272.1"/>
    <property type="molecule type" value="Genomic_DNA"/>
</dbReference>
<dbReference type="AlphaFoldDB" id="A0A4P8IC41"/>
<organism evidence="5 6">
    <name type="scientific">Anaerostipes rhamnosivorans</name>
    <dbReference type="NCBI Taxonomy" id="1229621"/>
    <lineage>
        <taxon>Bacteria</taxon>
        <taxon>Bacillati</taxon>
        <taxon>Bacillota</taxon>
        <taxon>Clostridia</taxon>
        <taxon>Lachnospirales</taxon>
        <taxon>Lachnospiraceae</taxon>
        <taxon>Anaerostipes</taxon>
    </lineage>
</organism>
<dbReference type="Pfam" id="PF13487">
    <property type="entry name" value="HD_5"/>
    <property type="match status" value="1"/>
</dbReference>
<dbReference type="InterPro" id="IPR000014">
    <property type="entry name" value="PAS"/>
</dbReference>
<dbReference type="PANTHER" id="PTHR43155">
    <property type="entry name" value="CYCLIC DI-GMP PHOSPHODIESTERASE PA4108-RELATED"/>
    <property type="match status" value="1"/>
</dbReference>
<dbReference type="CDD" id="cd00130">
    <property type="entry name" value="PAS"/>
    <property type="match status" value="1"/>
</dbReference>
<dbReference type="InterPro" id="IPR037522">
    <property type="entry name" value="HD_GYP_dom"/>
</dbReference>
<dbReference type="InterPro" id="IPR003607">
    <property type="entry name" value="HD/PDEase_dom"/>
</dbReference>
<dbReference type="Gene3D" id="3.30.70.270">
    <property type="match status" value="1"/>
</dbReference>
<gene>
    <name evidence="5" type="ORF">AR1Y2_1818</name>
</gene>
<dbReference type="SUPFAM" id="SSF109604">
    <property type="entry name" value="HD-domain/PDEase-like"/>
    <property type="match status" value="1"/>
</dbReference>
<dbReference type="PROSITE" id="PS50887">
    <property type="entry name" value="GGDEF"/>
    <property type="match status" value="1"/>
</dbReference>
<accession>A0A4P8IC41</accession>
<keyword evidence="1" id="KW-0175">Coiled coil</keyword>
<protein>
    <submittedName>
        <fullName evidence="5">GGDEF domain protein</fullName>
    </submittedName>
</protein>
<evidence type="ECO:0000259" key="2">
    <source>
        <dbReference type="PROSITE" id="PS50112"/>
    </source>
</evidence>
<reference evidence="5 6" key="1">
    <citation type="submission" date="2019-05" db="EMBL/GenBank/DDBJ databases">
        <title>Complete genome sequencing of Anaerostipes rhamnosivorans.</title>
        <authorList>
            <person name="Bui T.P.N."/>
            <person name="de Vos W.M."/>
        </authorList>
    </citation>
    <scope>NUCLEOTIDE SEQUENCE [LARGE SCALE GENOMIC DNA]</scope>
    <source>
        <strain evidence="5 6">1y2</strain>
    </source>
</reference>
<dbReference type="PROSITE" id="PS50112">
    <property type="entry name" value="PAS"/>
    <property type="match status" value="1"/>
</dbReference>
<dbReference type="InterPro" id="IPR043128">
    <property type="entry name" value="Rev_trsase/Diguanyl_cyclase"/>
</dbReference>
<dbReference type="SUPFAM" id="SSF55785">
    <property type="entry name" value="PYP-like sensor domain (PAS domain)"/>
    <property type="match status" value="1"/>
</dbReference>
<dbReference type="KEGG" id="arf:AR1Y2_1818"/>
<keyword evidence="6" id="KW-1185">Reference proteome</keyword>
<dbReference type="PROSITE" id="PS51832">
    <property type="entry name" value="HD_GYP"/>
    <property type="match status" value="1"/>
</dbReference>
<dbReference type="CDD" id="cd01949">
    <property type="entry name" value="GGDEF"/>
    <property type="match status" value="1"/>
</dbReference>
<evidence type="ECO:0000259" key="3">
    <source>
        <dbReference type="PROSITE" id="PS50887"/>
    </source>
</evidence>
<feature type="domain" description="PAS" evidence="2">
    <location>
        <begin position="42"/>
        <end position="112"/>
    </location>
</feature>
<dbReference type="Gene3D" id="3.30.450.20">
    <property type="entry name" value="PAS domain"/>
    <property type="match status" value="1"/>
</dbReference>
<dbReference type="NCBIfam" id="TIGR00229">
    <property type="entry name" value="sensory_box"/>
    <property type="match status" value="1"/>
</dbReference>
<feature type="domain" description="GGDEF" evidence="3">
    <location>
        <begin position="200"/>
        <end position="327"/>
    </location>
</feature>
<dbReference type="SUPFAM" id="SSF55073">
    <property type="entry name" value="Nucleotide cyclase"/>
    <property type="match status" value="1"/>
</dbReference>
<dbReference type="Pfam" id="PF13188">
    <property type="entry name" value="PAS_8"/>
    <property type="match status" value="1"/>
</dbReference>
<dbReference type="InterPro" id="IPR000160">
    <property type="entry name" value="GGDEF_dom"/>
</dbReference>